<accession>A0A8T2UA79</accession>
<dbReference type="Proteomes" id="UP000825935">
    <property type="component" value="Chromosome 8"/>
</dbReference>
<keyword evidence="2" id="KW-1185">Reference proteome</keyword>
<evidence type="ECO:0000313" key="1">
    <source>
        <dbReference type="EMBL" id="KAH7430796.1"/>
    </source>
</evidence>
<dbReference type="EMBL" id="CM035413">
    <property type="protein sequence ID" value="KAH7430796.1"/>
    <property type="molecule type" value="Genomic_DNA"/>
</dbReference>
<reference evidence="1" key="1">
    <citation type="submission" date="2021-08" db="EMBL/GenBank/DDBJ databases">
        <title>WGS assembly of Ceratopteris richardii.</title>
        <authorList>
            <person name="Marchant D.B."/>
            <person name="Chen G."/>
            <person name="Jenkins J."/>
            <person name="Shu S."/>
            <person name="Leebens-Mack J."/>
            <person name="Grimwood J."/>
            <person name="Schmutz J."/>
            <person name="Soltis P."/>
            <person name="Soltis D."/>
            <person name="Chen Z.-H."/>
        </authorList>
    </citation>
    <scope>NUCLEOTIDE SEQUENCE</scope>
    <source>
        <strain evidence="1">Whitten #5841</strain>
        <tissue evidence="1">Leaf</tissue>
    </source>
</reference>
<comment type="caution">
    <text evidence="1">The sequence shown here is derived from an EMBL/GenBank/DDBJ whole genome shotgun (WGS) entry which is preliminary data.</text>
</comment>
<gene>
    <name evidence="1" type="ORF">KP509_08G015100</name>
</gene>
<protein>
    <submittedName>
        <fullName evidence="1">Uncharacterized protein</fullName>
    </submittedName>
</protein>
<name>A0A8T2UA79_CERRI</name>
<proteinExistence type="predicted"/>
<organism evidence="1 2">
    <name type="scientific">Ceratopteris richardii</name>
    <name type="common">Triangle waterfern</name>
    <dbReference type="NCBI Taxonomy" id="49495"/>
    <lineage>
        <taxon>Eukaryota</taxon>
        <taxon>Viridiplantae</taxon>
        <taxon>Streptophyta</taxon>
        <taxon>Embryophyta</taxon>
        <taxon>Tracheophyta</taxon>
        <taxon>Polypodiopsida</taxon>
        <taxon>Polypodiidae</taxon>
        <taxon>Polypodiales</taxon>
        <taxon>Pteridineae</taxon>
        <taxon>Pteridaceae</taxon>
        <taxon>Parkerioideae</taxon>
        <taxon>Ceratopteris</taxon>
    </lineage>
</organism>
<evidence type="ECO:0000313" key="2">
    <source>
        <dbReference type="Proteomes" id="UP000825935"/>
    </source>
</evidence>
<dbReference type="AlphaFoldDB" id="A0A8T2UA79"/>
<sequence length="38" mass="4238">MTIADRCSTVNSKALRHMILRILLTSSKDNSSRDDACN</sequence>